<evidence type="ECO:0000313" key="3">
    <source>
        <dbReference type="EMBL" id="GER25215.1"/>
    </source>
</evidence>
<feature type="compositionally biased region" description="Polar residues" evidence="1">
    <location>
        <begin position="383"/>
        <end position="392"/>
    </location>
</feature>
<name>A0A5A7NXG8_STRAF</name>
<dbReference type="Pfam" id="PF26130">
    <property type="entry name" value="PB1-like"/>
    <property type="match status" value="1"/>
</dbReference>
<feature type="domain" description="PB1-like" evidence="2">
    <location>
        <begin position="23"/>
        <end position="79"/>
    </location>
</feature>
<feature type="compositionally biased region" description="Basic and acidic residues" evidence="1">
    <location>
        <begin position="167"/>
        <end position="177"/>
    </location>
</feature>
<comment type="caution">
    <text evidence="3">The sequence shown here is derived from an EMBL/GenBank/DDBJ whole genome shotgun (WGS) entry which is preliminary data.</text>
</comment>
<feature type="region of interest" description="Disordered" evidence="1">
    <location>
        <begin position="147"/>
        <end position="190"/>
    </location>
</feature>
<accession>A0A5A7NXG8</accession>
<dbReference type="EMBL" id="BKCP01000002">
    <property type="protein sequence ID" value="GER25215.1"/>
    <property type="molecule type" value="Genomic_DNA"/>
</dbReference>
<dbReference type="OrthoDB" id="1304705at2759"/>
<dbReference type="AlphaFoldDB" id="A0A5A7NXG8"/>
<sequence length="424" mass="47038">MSWKLRPKWCQPSGANHNCDNAESFMIAINHSGKFVSLDRNVYCGGSVDFIDNCDADLISLVGIMSMVKEIVLENMDAMNLVQWLDYDRVVSLFVEHEPLICSGNQSEPNESELPNVVEPFPFVGNSQSSEERISQENAFVEVDVQPLVPPVTEKMPGRPRKHNRRKDPDEGKRDSGRPSQGGRPLTLGKKGVKMTCSYCGQKNHNIRDEQGGVNQMINDPNGPSQAFASVGPERMDPASVGPDQMDPASVGPDQMDPASMDNDPDLEDIYSVIDEFDAFDASLPNNEQPLARPPQSKRRNTSPQRTRSKTSEKQNAMKTTETQVRSIEKSPALTKRTRESIDKVTGIEKIVHTQNSQTTKDVHSTKKNLGLKRKLDLRKMSKSQGQTSTSAPEDDRPHGDHLGGYAEMVMVQASQECLVQESS</sequence>
<keyword evidence="4" id="KW-1185">Reference proteome</keyword>
<evidence type="ECO:0000313" key="4">
    <source>
        <dbReference type="Proteomes" id="UP000325081"/>
    </source>
</evidence>
<evidence type="ECO:0000259" key="2">
    <source>
        <dbReference type="Pfam" id="PF26130"/>
    </source>
</evidence>
<proteinExistence type="predicted"/>
<dbReference type="Proteomes" id="UP000325081">
    <property type="component" value="Unassembled WGS sequence"/>
</dbReference>
<feature type="compositionally biased region" description="Polar residues" evidence="1">
    <location>
        <begin position="213"/>
        <end position="228"/>
    </location>
</feature>
<dbReference type="InterPro" id="IPR058594">
    <property type="entry name" value="PB1-like_dom_pln"/>
</dbReference>
<gene>
    <name evidence="3" type="ORF">STAS_00784</name>
</gene>
<feature type="region of interest" description="Disordered" evidence="1">
    <location>
        <begin position="212"/>
        <end position="266"/>
    </location>
</feature>
<protein>
    <submittedName>
        <fullName evidence="3">Transposon protein</fullName>
    </submittedName>
</protein>
<organism evidence="3 4">
    <name type="scientific">Striga asiatica</name>
    <name type="common">Asiatic witchweed</name>
    <name type="synonym">Buchnera asiatica</name>
    <dbReference type="NCBI Taxonomy" id="4170"/>
    <lineage>
        <taxon>Eukaryota</taxon>
        <taxon>Viridiplantae</taxon>
        <taxon>Streptophyta</taxon>
        <taxon>Embryophyta</taxon>
        <taxon>Tracheophyta</taxon>
        <taxon>Spermatophyta</taxon>
        <taxon>Magnoliopsida</taxon>
        <taxon>eudicotyledons</taxon>
        <taxon>Gunneridae</taxon>
        <taxon>Pentapetalae</taxon>
        <taxon>asterids</taxon>
        <taxon>lamiids</taxon>
        <taxon>Lamiales</taxon>
        <taxon>Orobanchaceae</taxon>
        <taxon>Buchnereae</taxon>
        <taxon>Striga</taxon>
    </lineage>
</organism>
<reference evidence="4" key="1">
    <citation type="journal article" date="2019" name="Curr. Biol.">
        <title>Genome Sequence of Striga asiatica Provides Insight into the Evolution of Plant Parasitism.</title>
        <authorList>
            <person name="Yoshida S."/>
            <person name="Kim S."/>
            <person name="Wafula E.K."/>
            <person name="Tanskanen J."/>
            <person name="Kim Y.M."/>
            <person name="Honaas L."/>
            <person name="Yang Z."/>
            <person name="Spallek T."/>
            <person name="Conn C.E."/>
            <person name="Ichihashi Y."/>
            <person name="Cheong K."/>
            <person name="Cui S."/>
            <person name="Der J.P."/>
            <person name="Gundlach H."/>
            <person name="Jiao Y."/>
            <person name="Hori C."/>
            <person name="Ishida J.K."/>
            <person name="Kasahara H."/>
            <person name="Kiba T."/>
            <person name="Kim M.S."/>
            <person name="Koo N."/>
            <person name="Laohavisit A."/>
            <person name="Lee Y.H."/>
            <person name="Lumba S."/>
            <person name="McCourt P."/>
            <person name="Mortimer J.C."/>
            <person name="Mutuku J.M."/>
            <person name="Nomura T."/>
            <person name="Sasaki-Sekimoto Y."/>
            <person name="Seto Y."/>
            <person name="Wang Y."/>
            <person name="Wakatake T."/>
            <person name="Sakakibara H."/>
            <person name="Demura T."/>
            <person name="Yamaguchi S."/>
            <person name="Yoneyama K."/>
            <person name="Manabe R.I."/>
            <person name="Nelson D.C."/>
            <person name="Schulman A.H."/>
            <person name="Timko M.P."/>
            <person name="dePamphilis C.W."/>
            <person name="Choi D."/>
            <person name="Shirasu K."/>
        </authorList>
    </citation>
    <scope>NUCLEOTIDE SEQUENCE [LARGE SCALE GENOMIC DNA]</scope>
    <source>
        <strain evidence="4">cv. UVA1</strain>
    </source>
</reference>
<feature type="region of interest" description="Disordered" evidence="1">
    <location>
        <begin position="284"/>
        <end position="341"/>
    </location>
</feature>
<feature type="compositionally biased region" description="Polar residues" evidence="1">
    <location>
        <begin position="314"/>
        <end position="326"/>
    </location>
</feature>
<evidence type="ECO:0000256" key="1">
    <source>
        <dbReference type="SAM" id="MobiDB-lite"/>
    </source>
</evidence>
<feature type="region of interest" description="Disordered" evidence="1">
    <location>
        <begin position="353"/>
        <end position="407"/>
    </location>
</feature>